<organism evidence="4">
    <name type="scientific">marine metagenome</name>
    <dbReference type="NCBI Taxonomy" id="408172"/>
    <lineage>
        <taxon>unclassified sequences</taxon>
        <taxon>metagenomes</taxon>
        <taxon>ecological metagenomes</taxon>
    </lineage>
</organism>
<dbReference type="InterPro" id="IPR001091">
    <property type="entry name" value="RM_Methyltransferase"/>
</dbReference>
<dbReference type="Pfam" id="PF01555">
    <property type="entry name" value="N6_N4_Mtase"/>
    <property type="match status" value="1"/>
</dbReference>
<dbReference type="InterPro" id="IPR002941">
    <property type="entry name" value="DNA_methylase_N4/N6"/>
</dbReference>
<dbReference type="EMBL" id="UINC01002023">
    <property type="protein sequence ID" value="SUZ91995.1"/>
    <property type="molecule type" value="Genomic_DNA"/>
</dbReference>
<dbReference type="Gene3D" id="3.40.50.150">
    <property type="entry name" value="Vaccinia Virus protein VP39"/>
    <property type="match status" value="1"/>
</dbReference>
<feature type="domain" description="DNA methylase N-4/N-6" evidence="3">
    <location>
        <begin position="70"/>
        <end position="268"/>
    </location>
</feature>
<dbReference type="AlphaFoldDB" id="A0A381RJI9"/>
<dbReference type="GO" id="GO:0032259">
    <property type="term" value="P:methylation"/>
    <property type="evidence" value="ECO:0007669"/>
    <property type="project" value="UniProtKB-KW"/>
</dbReference>
<keyword evidence="2" id="KW-0808">Transferase</keyword>
<evidence type="ECO:0000313" key="4">
    <source>
        <dbReference type="EMBL" id="SUZ91995.1"/>
    </source>
</evidence>
<evidence type="ECO:0000256" key="2">
    <source>
        <dbReference type="ARBA" id="ARBA00022679"/>
    </source>
</evidence>
<dbReference type="InterPro" id="IPR029063">
    <property type="entry name" value="SAM-dependent_MTases_sf"/>
</dbReference>
<name>A0A381RJI9_9ZZZZ</name>
<dbReference type="SUPFAM" id="SSF53335">
    <property type="entry name" value="S-adenosyl-L-methionine-dependent methyltransferases"/>
    <property type="match status" value="1"/>
</dbReference>
<proteinExistence type="predicted"/>
<reference evidence="4" key="1">
    <citation type="submission" date="2018-05" db="EMBL/GenBank/DDBJ databases">
        <authorList>
            <person name="Lanie J.A."/>
            <person name="Ng W.-L."/>
            <person name="Kazmierczak K.M."/>
            <person name="Andrzejewski T.M."/>
            <person name="Davidsen T.M."/>
            <person name="Wayne K.J."/>
            <person name="Tettelin H."/>
            <person name="Glass J.I."/>
            <person name="Rusch D."/>
            <person name="Podicherti R."/>
            <person name="Tsui H.-C.T."/>
            <person name="Winkler M.E."/>
        </authorList>
    </citation>
    <scope>NUCLEOTIDE SEQUENCE</scope>
</reference>
<gene>
    <name evidence="4" type="ORF">METZ01_LOCUS44849</name>
</gene>
<evidence type="ECO:0000259" key="3">
    <source>
        <dbReference type="Pfam" id="PF01555"/>
    </source>
</evidence>
<sequence>MSDSPQNINSPLFTNPLETFPGLSIDDLNKYLPAIRTVEDMSFSIDQMEEGLFLAKCLDGLKQLPDNSMDLIIADPPEDPWNSTEEVGQRKTLQEYYQWNKNWLEESYRVLKNTGAIYLFSPWQYSGMYHGLLSNTFKIQTRITWRKKSNDSISKHQTWENDTSDIWFATKTDDFLFNQRAVGIKSDEPVLDHDIVKSNLWLDIPGIAEKNGRYPQKLFSRILESSSFKLNWVLDPFMKTGDVGLASKLGGRRFIGFETNKDHLLLAMKRIDGN</sequence>
<keyword evidence="1" id="KW-0489">Methyltransferase</keyword>
<dbReference type="GO" id="GO:0008170">
    <property type="term" value="F:N-methyltransferase activity"/>
    <property type="evidence" value="ECO:0007669"/>
    <property type="project" value="InterPro"/>
</dbReference>
<protein>
    <recommendedName>
        <fullName evidence="3">DNA methylase N-4/N-6 domain-containing protein</fullName>
    </recommendedName>
</protein>
<dbReference type="PRINTS" id="PR00508">
    <property type="entry name" value="S21N4MTFRASE"/>
</dbReference>
<accession>A0A381RJI9</accession>
<evidence type="ECO:0000256" key="1">
    <source>
        <dbReference type="ARBA" id="ARBA00022603"/>
    </source>
</evidence>
<dbReference type="GO" id="GO:0003677">
    <property type="term" value="F:DNA binding"/>
    <property type="evidence" value="ECO:0007669"/>
    <property type="project" value="InterPro"/>
</dbReference>